<dbReference type="OrthoDB" id="6082470at2759"/>
<name>A0A6A6HXW1_9PLEO</name>
<dbReference type="RefSeq" id="XP_033678058.1">
    <property type="nucleotide sequence ID" value="XM_033835945.1"/>
</dbReference>
<evidence type="ECO:0000313" key="1">
    <source>
        <dbReference type="EMBL" id="KAF2243054.1"/>
    </source>
</evidence>
<dbReference type="AlphaFoldDB" id="A0A6A6HXW1"/>
<dbReference type="InterPro" id="IPR043472">
    <property type="entry name" value="Macro_dom-like"/>
</dbReference>
<reference evidence="1" key="1">
    <citation type="journal article" date="2020" name="Stud. Mycol.">
        <title>101 Dothideomycetes genomes: a test case for predicting lifestyles and emergence of pathogens.</title>
        <authorList>
            <person name="Haridas S."/>
            <person name="Albert R."/>
            <person name="Binder M."/>
            <person name="Bloem J."/>
            <person name="Labutti K."/>
            <person name="Salamov A."/>
            <person name="Andreopoulos B."/>
            <person name="Baker S."/>
            <person name="Barry K."/>
            <person name="Bills G."/>
            <person name="Bluhm B."/>
            <person name="Cannon C."/>
            <person name="Castanera R."/>
            <person name="Culley D."/>
            <person name="Daum C."/>
            <person name="Ezra D."/>
            <person name="Gonzalez J."/>
            <person name="Henrissat B."/>
            <person name="Kuo A."/>
            <person name="Liang C."/>
            <person name="Lipzen A."/>
            <person name="Lutzoni F."/>
            <person name="Magnuson J."/>
            <person name="Mondo S."/>
            <person name="Nolan M."/>
            <person name="Ohm R."/>
            <person name="Pangilinan J."/>
            <person name="Park H.-J."/>
            <person name="Ramirez L."/>
            <person name="Alfaro M."/>
            <person name="Sun H."/>
            <person name="Tritt A."/>
            <person name="Yoshinaga Y."/>
            <person name="Zwiers L.-H."/>
            <person name="Turgeon B."/>
            <person name="Goodwin S."/>
            <person name="Spatafora J."/>
            <person name="Crous P."/>
            <person name="Grigoriev I."/>
        </authorList>
    </citation>
    <scope>NUCLEOTIDE SEQUENCE</scope>
    <source>
        <strain evidence="1">CBS 122368</strain>
    </source>
</reference>
<sequence length="247" mass="26982">MAASPTTPIPLIHLLCVNEKDIAAFNAAKETYKLPASVNVTIHNAALAALDPAIQFDAIVSPANSYALMDGGFDDALSRAFSPKGDYLALTRVAQAAVYKEYRGFAPPGSCTLIDLEGEASLKQNNWGCKCLVLCPTMRMPQNVTWDREVVYECVWTLLAAIDRHNGRVWEGASQDEQSAGEGGIRSVLMTPLATATGGWSAERWAAQTVLAIKHFLDAVENEAKWRAMQWGQVGRYSTEVKRSYNL</sequence>
<dbReference type="Proteomes" id="UP000800094">
    <property type="component" value="Unassembled WGS sequence"/>
</dbReference>
<proteinExistence type="predicted"/>
<dbReference type="GeneID" id="54589275"/>
<dbReference type="SUPFAM" id="SSF52949">
    <property type="entry name" value="Macro domain-like"/>
    <property type="match status" value="1"/>
</dbReference>
<dbReference type="Gene3D" id="3.40.220.10">
    <property type="entry name" value="Leucine Aminopeptidase, subunit E, domain 1"/>
    <property type="match status" value="1"/>
</dbReference>
<evidence type="ECO:0000313" key="2">
    <source>
        <dbReference type="Proteomes" id="UP000800094"/>
    </source>
</evidence>
<keyword evidence="2" id="KW-1185">Reference proteome</keyword>
<protein>
    <submittedName>
        <fullName evidence="1">Macro domain-like protein</fullName>
    </submittedName>
</protein>
<accession>A0A6A6HXW1</accession>
<dbReference type="EMBL" id="ML987206">
    <property type="protein sequence ID" value="KAF2243054.1"/>
    <property type="molecule type" value="Genomic_DNA"/>
</dbReference>
<organism evidence="1 2">
    <name type="scientific">Trematosphaeria pertusa</name>
    <dbReference type="NCBI Taxonomy" id="390896"/>
    <lineage>
        <taxon>Eukaryota</taxon>
        <taxon>Fungi</taxon>
        <taxon>Dikarya</taxon>
        <taxon>Ascomycota</taxon>
        <taxon>Pezizomycotina</taxon>
        <taxon>Dothideomycetes</taxon>
        <taxon>Pleosporomycetidae</taxon>
        <taxon>Pleosporales</taxon>
        <taxon>Massarineae</taxon>
        <taxon>Trematosphaeriaceae</taxon>
        <taxon>Trematosphaeria</taxon>
    </lineage>
</organism>
<gene>
    <name evidence="1" type="ORF">BU26DRAFT_609754</name>
</gene>